<dbReference type="InterPro" id="IPR029058">
    <property type="entry name" value="AB_hydrolase_fold"/>
</dbReference>
<protein>
    <submittedName>
        <fullName evidence="5">Alpha/Beta hydrolase protein</fullName>
    </submittedName>
</protein>
<dbReference type="EMBL" id="WIUZ02000001">
    <property type="protein sequence ID" value="KAF9793270.1"/>
    <property type="molecule type" value="Genomic_DNA"/>
</dbReference>
<dbReference type="PRINTS" id="PR00412">
    <property type="entry name" value="EPOXHYDRLASE"/>
</dbReference>
<dbReference type="InterPro" id="IPR000639">
    <property type="entry name" value="Epox_hydrolase-like"/>
</dbReference>
<feature type="domain" description="AB hydrolase-1" evidence="4">
    <location>
        <begin position="59"/>
        <end position="336"/>
    </location>
</feature>
<keyword evidence="1 5" id="KW-0378">Hydrolase</keyword>
<dbReference type="AlphaFoldDB" id="A0A9P6HRP6"/>
<gene>
    <name evidence="5" type="ORF">BJ322DRAFT_1154931</name>
</gene>
<evidence type="ECO:0000256" key="2">
    <source>
        <dbReference type="ARBA" id="ARBA00038334"/>
    </source>
</evidence>
<keyword evidence="3" id="KW-0732">Signal</keyword>
<dbReference type="Pfam" id="PF00561">
    <property type="entry name" value="Abhydrolase_1"/>
    <property type="match status" value="1"/>
</dbReference>
<dbReference type="Gene3D" id="3.40.50.1820">
    <property type="entry name" value="alpha/beta hydrolase"/>
    <property type="match status" value="1"/>
</dbReference>
<keyword evidence="6" id="KW-1185">Reference proteome</keyword>
<reference evidence="5" key="1">
    <citation type="journal article" date="2020" name="Nat. Commun.">
        <title>Large-scale genome sequencing of mycorrhizal fungi provides insights into the early evolution of symbiotic traits.</title>
        <authorList>
            <person name="Miyauchi S."/>
            <person name="Kiss E."/>
            <person name="Kuo A."/>
            <person name="Drula E."/>
            <person name="Kohler A."/>
            <person name="Sanchez-Garcia M."/>
            <person name="Morin E."/>
            <person name="Andreopoulos B."/>
            <person name="Barry K.W."/>
            <person name="Bonito G."/>
            <person name="Buee M."/>
            <person name="Carver A."/>
            <person name="Chen C."/>
            <person name="Cichocki N."/>
            <person name="Clum A."/>
            <person name="Culley D."/>
            <person name="Crous P.W."/>
            <person name="Fauchery L."/>
            <person name="Girlanda M."/>
            <person name="Hayes R.D."/>
            <person name="Keri Z."/>
            <person name="LaButti K."/>
            <person name="Lipzen A."/>
            <person name="Lombard V."/>
            <person name="Magnuson J."/>
            <person name="Maillard F."/>
            <person name="Murat C."/>
            <person name="Nolan M."/>
            <person name="Ohm R.A."/>
            <person name="Pangilinan J."/>
            <person name="Pereira M.F."/>
            <person name="Perotto S."/>
            <person name="Peter M."/>
            <person name="Pfister S."/>
            <person name="Riley R."/>
            <person name="Sitrit Y."/>
            <person name="Stielow J.B."/>
            <person name="Szollosi G."/>
            <person name="Zifcakova L."/>
            <person name="Stursova M."/>
            <person name="Spatafora J.W."/>
            <person name="Tedersoo L."/>
            <person name="Vaario L.M."/>
            <person name="Yamada A."/>
            <person name="Yan M."/>
            <person name="Wang P."/>
            <person name="Xu J."/>
            <person name="Bruns T."/>
            <person name="Baldrian P."/>
            <person name="Vilgalys R."/>
            <person name="Dunand C."/>
            <person name="Henrissat B."/>
            <person name="Grigoriev I.V."/>
            <person name="Hibbett D."/>
            <person name="Nagy L.G."/>
            <person name="Martin F.M."/>
        </authorList>
    </citation>
    <scope>NUCLEOTIDE SEQUENCE</scope>
    <source>
        <strain evidence="5">UH-Tt-Lm1</strain>
    </source>
</reference>
<sequence>MLLYHRFLVLALLSGSVVSQFPFTGRHETAKCPAVNRATDETTTIEIHYVDVNPEAKDTLVFVHGWPGIWSTWKHQIHEFKNDYRVIAVDGRGMGASGHPGDVESSASMGDFVDDLTCVLKHGEVTGKSVCIGHDWGSSICWEAGRSRPDIFSGVASLVVPYIATNGPYTPIEAFLTTFPKLTYQVYFRDTVDAAAAELDADVRRTIRAVYRHSNTTAPDAFLTSSTSFLTPYDGIELPRSPLMTQEEEDYLVDQYTKTGFKNSLQFYQHGNRHLSWQVSHDSGVFNVDVPSLAIYPSKDAVADWVVVSKIAKSKSLVPQLEEVSVPTAHWPHMEKSEEVNAYLRDWLTRNFPPGAGTFKKAEDEL</sequence>
<name>A0A9P6HRP6_9AGAM</name>
<dbReference type="Proteomes" id="UP000736335">
    <property type="component" value="Unassembled WGS sequence"/>
</dbReference>
<organism evidence="5 6">
    <name type="scientific">Thelephora terrestris</name>
    <dbReference type="NCBI Taxonomy" id="56493"/>
    <lineage>
        <taxon>Eukaryota</taxon>
        <taxon>Fungi</taxon>
        <taxon>Dikarya</taxon>
        <taxon>Basidiomycota</taxon>
        <taxon>Agaricomycotina</taxon>
        <taxon>Agaricomycetes</taxon>
        <taxon>Thelephorales</taxon>
        <taxon>Thelephoraceae</taxon>
        <taxon>Thelephora</taxon>
    </lineage>
</organism>
<feature type="signal peptide" evidence="3">
    <location>
        <begin position="1"/>
        <end position="19"/>
    </location>
</feature>
<dbReference type="OrthoDB" id="408373at2759"/>
<evidence type="ECO:0000259" key="4">
    <source>
        <dbReference type="Pfam" id="PF00561"/>
    </source>
</evidence>
<comment type="similarity">
    <text evidence="2">Belongs to the AB hydrolase superfamily. Epoxide hydrolase family.</text>
</comment>
<evidence type="ECO:0000256" key="3">
    <source>
        <dbReference type="SAM" id="SignalP"/>
    </source>
</evidence>
<evidence type="ECO:0000256" key="1">
    <source>
        <dbReference type="ARBA" id="ARBA00022801"/>
    </source>
</evidence>
<evidence type="ECO:0000313" key="5">
    <source>
        <dbReference type="EMBL" id="KAF9793270.1"/>
    </source>
</evidence>
<comment type="caution">
    <text evidence="5">The sequence shown here is derived from an EMBL/GenBank/DDBJ whole genome shotgun (WGS) entry which is preliminary data.</text>
</comment>
<evidence type="ECO:0000313" key="6">
    <source>
        <dbReference type="Proteomes" id="UP000736335"/>
    </source>
</evidence>
<dbReference type="GO" id="GO:0016787">
    <property type="term" value="F:hydrolase activity"/>
    <property type="evidence" value="ECO:0007669"/>
    <property type="project" value="UniProtKB-KW"/>
</dbReference>
<dbReference type="InterPro" id="IPR000073">
    <property type="entry name" value="AB_hydrolase_1"/>
</dbReference>
<feature type="chain" id="PRO_5040350890" evidence="3">
    <location>
        <begin position="20"/>
        <end position="366"/>
    </location>
</feature>
<reference evidence="5" key="2">
    <citation type="submission" date="2020-11" db="EMBL/GenBank/DDBJ databases">
        <authorList>
            <consortium name="DOE Joint Genome Institute"/>
            <person name="Kuo A."/>
            <person name="Miyauchi S."/>
            <person name="Kiss E."/>
            <person name="Drula E."/>
            <person name="Kohler A."/>
            <person name="Sanchez-Garcia M."/>
            <person name="Andreopoulos B."/>
            <person name="Barry K.W."/>
            <person name="Bonito G."/>
            <person name="Buee M."/>
            <person name="Carver A."/>
            <person name="Chen C."/>
            <person name="Cichocki N."/>
            <person name="Clum A."/>
            <person name="Culley D."/>
            <person name="Crous P.W."/>
            <person name="Fauchery L."/>
            <person name="Girlanda M."/>
            <person name="Hayes R."/>
            <person name="Keri Z."/>
            <person name="Labutti K."/>
            <person name="Lipzen A."/>
            <person name="Lombard V."/>
            <person name="Magnuson J."/>
            <person name="Maillard F."/>
            <person name="Morin E."/>
            <person name="Murat C."/>
            <person name="Nolan M."/>
            <person name="Ohm R."/>
            <person name="Pangilinan J."/>
            <person name="Pereira M."/>
            <person name="Perotto S."/>
            <person name="Peter M."/>
            <person name="Riley R."/>
            <person name="Sitrit Y."/>
            <person name="Stielow B."/>
            <person name="Szollosi G."/>
            <person name="Zifcakova L."/>
            <person name="Stursova M."/>
            <person name="Spatafora J.W."/>
            <person name="Tedersoo L."/>
            <person name="Vaario L.-M."/>
            <person name="Yamada A."/>
            <person name="Yan M."/>
            <person name="Wang P."/>
            <person name="Xu J."/>
            <person name="Bruns T."/>
            <person name="Baldrian P."/>
            <person name="Vilgalys R."/>
            <person name="Henrissat B."/>
            <person name="Grigoriev I.V."/>
            <person name="Hibbett D."/>
            <person name="Nagy L.G."/>
            <person name="Martin F.M."/>
        </authorList>
    </citation>
    <scope>NUCLEOTIDE SEQUENCE</scope>
    <source>
        <strain evidence="5">UH-Tt-Lm1</strain>
    </source>
</reference>
<dbReference type="PANTHER" id="PTHR43329">
    <property type="entry name" value="EPOXIDE HYDROLASE"/>
    <property type="match status" value="1"/>
</dbReference>
<accession>A0A9P6HRP6</accession>
<proteinExistence type="inferred from homology"/>
<dbReference type="SUPFAM" id="SSF53474">
    <property type="entry name" value="alpha/beta-Hydrolases"/>
    <property type="match status" value="1"/>
</dbReference>